<dbReference type="Gene3D" id="3.30.710.10">
    <property type="entry name" value="Potassium Channel Kv1.1, Chain A"/>
    <property type="match status" value="1"/>
</dbReference>
<dbReference type="PROSITE" id="PS50097">
    <property type="entry name" value="BTB"/>
    <property type="match status" value="1"/>
</dbReference>
<dbReference type="Pfam" id="PF22486">
    <property type="entry name" value="MATH_2"/>
    <property type="match status" value="1"/>
</dbReference>
<sequence>MATSALRAAATTAGRLSRSTTVVMGAESGHHVFRVKGYSRAKEIPNGRYMTLGAIDVGGHSWSLHYYPNGKTAFDAGYVSLFLSRDGGGGGISGMPATYRFGVLGRDGKPAPSFTNSVFRTEGFSTQGAYGYEKFMRREEFEKSECLKDDSFAIQCDVSVAAVEPAGNGGLAGVAPPPLPPAVVALPESDLQKDLAELLWSKLGTDVTIEVRGETFHAHKCMLAARSPEFREKFFGGSTQRKTAVAHNIQIDDMGPEVFKSMLRFMYTGTLPKMDEEAMSAMAAGLLAAADRFKLDNLKKICEEMMCERVDVGTIEISLVFSERHHCPKLKAKCLEFLNSPGNLKAIMAKDGSFDLAKKNCPTLLLEFFMKLWLEKGSGELKLLN</sequence>
<dbReference type="CDD" id="cd00121">
    <property type="entry name" value="MATH"/>
    <property type="match status" value="1"/>
</dbReference>
<dbReference type="SUPFAM" id="SSF49599">
    <property type="entry name" value="TRAF domain-like"/>
    <property type="match status" value="1"/>
</dbReference>
<evidence type="ECO:0000259" key="3">
    <source>
        <dbReference type="PROSITE" id="PS50097"/>
    </source>
</evidence>
<evidence type="ECO:0008006" key="7">
    <source>
        <dbReference type="Google" id="ProtNLM"/>
    </source>
</evidence>
<dbReference type="InterPro" id="IPR011333">
    <property type="entry name" value="SKP1/BTB/POZ_sf"/>
</dbReference>
<protein>
    <recommendedName>
        <fullName evidence="7">BTB domain-containing protein</fullName>
    </recommendedName>
</protein>
<dbReference type="SUPFAM" id="SSF54695">
    <property type="entry name" value="POZ domain"/>
    <property type="match status" value="1"/>
</dbReference>
<dbReference type="InterPro" id="IPR008974">
    <property type="entry name" value="TRAF-like"/>
</dbReference>
<dbReference type="InterPro" id="IPR002083">
    <property type="entry name" value="MATH/TRAF_dom"/>
</dbReference>
<proteinExistence type="inferred from homology"/>
<dbReference type="SMART" id="SM00225">
    <property type="entry name" value="BTB"/>
    <property type="match status" value="1"/>
</dbReference>
<keyword evidence="6" id="KW-1185">Reference proteome</keyword>
<comment type="pathway">
    <text evidence="1">Protein modification; protein ubiquitination.</text>
</comment>
<name>A0ABC9DYF4_9POAL</name>
<dbReference type="PANTHER" id="PTHR26379:SF187">
    <property type="entry name" value="OS07G0655300 PROTEIN"/>
    <property type="match status" value="1"/>
</dbReference>
<evidence type="ECO:0000256" key="1">
    <source>
        <dbReference type="ARBA" id="ARBA00004906"/>
    </source>
</evidence>
<dbReference type="InterPro" id="IPR056423">
    <property type="entry name" value="BACK_BPM_SPOP"/>
</dbReference>
<dbReference type="Gene3D" id="1.25.40.420">
    <property type="match status" value="1"/>
</dbReference>
<evidence type="ECO:0000313" key="5">
    <source>
        <dbReference type="EMBL" id="CAL5047573.1"/>
    </source>
</evidence>
<feature type="domain" description="BTB" evidence="3">
    <location>
        <begin position="205"/>
        <end position="275"/>
    </location>
</feature>
<comment type="similarity">
    <text evidence="2">Belongs to the Tdpoz family.</text>
</comment>
<feature type="domain" description="MATH" evidence="4">
    <location>
        <begin position="28"/>
        <end position="158"/>
    </location>
</feature>
<evidence type="ECO:0000256" key="2">
    <source>
        <dbReference type="ARBA" id="ARBA00010846"/>
    </source>
</evidence>
<evidence type="ECO:0000259" key="4">
    <source>
        <dbReference type="PROSITE" id="PS50144"/>
    </source>
</evidence>
<accession>A0ABC9DYF4</accession>
<dbReference type="Gene3D" id="2.60.210.10">
    <property type="entry name" value="Apoptosis, Tumor Necrosis Factor Receptor Associated Protein 2, Chain A"/>
    <property type="match status" value="1"/>
</dbReference>
<dbReference type="PROSITE" id="PS50144">
    <property type="entry name" value="MATH"/>
    <property type="match status" value="1"/>
</dbReference>
<dbReference type="PANTHER" id="PTHR26379">
    <property type="entry name" value="BTB/POZ AND MATH DOMAIN-CONTAINING PROTEIN 1"/>
    <property type="match status" value="1"/>
</dbReference>
<dbReference type="AlphaFoldDB" id="A0ABC9DYF4"/>
<evidence type="ECO:0000313" key="6">
    <source>
        <dbReference type="Proteomes" id="UP001497457"/>
    </source>
</evidence>
<reference evidence="5 6" key="2">
    <citation type="submission" date="2024-10" db="EMBL/GenBank/DDBJ databases">
        <authorList>
            <person name="Ryan C."/>
        </authorList>
    </citation>
    <scope>NUCLEOTIDE SEQUENCE [LARGE SCALE GENOMIC DNA]</scope>
</reference>
<dbReference type="Proteomes" id="UP001497457">
    <property type="component" value="Chromosome 35b"/>
</dbReference>
<organism evidence="5 6">
    <name type="scientific">Urochloa decumbens</name>
    <dbReference type="NCBI Taxonomy" id="240449"/>
    <lineage>
        <taxon>Eukaryota</taxon>
        <taxon>Viridiplantae</taxon>
        <taxon>Streptophyta</taxon>
        <taxon>Embryophyta</taxon>
        <taxon>Tracheophyta</taxon>
        <taxon>Spermatophyta</taxon>
        <taxon>Magnoliopsida</taxon>
        <taxon>Liliopsida</taxon>
        <taxon>Poales</taxon>
        <taxon>Poaceae</taxon>
        <taxon>PACMAD clade</taxon>
        <taxon>Panicoideae</taxon>
        <taxon>Panicodae</taxon>
        <taxon>Paniceae</taxon>
        <taxon>Melinidinae</taxon>
        <taxon>Urochloa</taxon>
    </lineage>
</organism>
<dbReference type="InterPro" id="IPR045005">
    <property type="entry name" value="BPM1-6"/>
</dbReference>
<dbReference type="EMBL" id="OZ075145">
    <property type="protein sequence ID" value="CAL5047573.1"/>
    <property type="molecule type" value="Genomic_DNA"/>
</dbReference>
<gene>
    <name evidence="5" type="ORF">URODEC1_LOCUS90000</name>
</gene>
<dbReference type="Pfam" id="PF24570">
    <property type="entry name" value="BACK_BPM_SPOP"/>
    <property type="match status" value="1"/>
</dbReference>
<dbReference type="InterPro" id="IPR000210">
    <property type="entry name" value="BTB/POZ_dom"/>
</dbReference>
<dbReference type="Pfam" id="PF00651">
    <property type="entry name" value="BTB"/>
    <property type="match status" value="1"/>
</dbReference>
<reference evidence="6" key="1">
    <citation type="submission" date="2024-06" db="EMBL/GenBank/DDBJ databases">
        <authorList>
            <person name="Ryan C."/>
        </authorList>
    </citation>
    <scope>NUCLEOTIDE SEQUENCE [LARGE SCALE GENOMIC DNA]</scope>
</reference>